<dbReference type="PANTHER" id="PTHR23117">
    <property type="entry name" value="GUANYLATE KINASE-RELATED"/>
    <property type="match status" value="1"/>
</dbReference>
<dbReference type="PROSITE" id="PS00856">
    <property type="entry name" value="GUANYLATE_KINASE_1"/>
    <property type="match status" value="1"/>
</dbReference>
<proteinExistence type="inferred from homology"/>
<dbReference type="AlphaFoldDB" id="A0A1I4KAZ6"/>
<evidence type="ECO:0000256" key="5">
    <source>
        <dbReference type="ARBA" id="ARBA00048594"/>
    </source>
</evidence>
<evidence type="ECO:0000313" key="8">
    <source>
        <dbReference type="Proteomes" id="UP000199520"/>
    </source>
</evidence>
<keyword evidence="4 7" id="KW-0418">Kinase</keyword>
<comment type="function">
    <text evidence="1">Essential for recycling GMP and indirectly, cGMP.</text>
</comment>
<dbReference type="GO" id="GO:0005829">
    <property type="term" value="C:cytosol"/>
    <property type="evidence" value="ECO:0007669"/>
    <property type="project" value="TreeGrafter"/>
</dbReference>
<comment type="similarity">
    <text evidence="2">Belongs to the guanylate kinase family.</text>
</comment>
<reference evidence="8" key="1">
    <citation type="submission" date="2016-10" db="EMBL/GenBank/DDBJ databases">
        <authorList>
            <person name="Varghese N."/>
            <person name="Submissions S."/>
        </authorList>
    </citation>
    <scope>NUCLEOTIDE SEQUENCE [LARGE SCALE GENOMIC DNA]</scope>
    <source>
        <strain evidence="8">DSM 13327</strain>
    </source>
</reference>
<gene>
    <name evidence="7" type="ORF">SAMN04490355_1016101</name>
</gene>
<dbReference type="Pfam" id="PF00625">
    <property type="entry name" value="Guanylate_kin"/>
    <property type="match status" value="1"/>
</dbReference>
<dbReference type="Proteomes" id="UP000199520">
    <property type="component" value="Unassembled WGS sequence"/>
</dbReference>
<dbReference type="InterPro" id="IPR008145">
    <property type="entry name" value="GK/Ca_channel_bsu"/>
</dbReference>
<dbReference type="PANTHER" id="PTHR23117:SF13">
    <property type="entry name" value="GUANYLATE KINASE"/>
    <property type="match status" value="1"/>
</dbReference>
<dbReference type="GO" id="GO:0004385">
    <property type="term" value="F:GMP kinase activity"/>
    <property type="evidence" value="ECO:0007669"/>
    <property type="project" value="UniProtKB-EC"/>
</dbReference>
<evidence type="ECO:0000259" key="6">
    <source>
        <dbReference type="PROSITE" id="PS50052"/>
    </source>
</evidence>
<comment type="catalytic activity">
    <reaction evidence="5">
        <text>GMP + ATP = GDP + ADP</text>
        <dbReference type="Rhea" id="RHEA:20780"/>
        <dbReference type="ChEBI" id="CHEBI:30616"/>
        <dbReference type="ChEBI" id="CHEBI:58115"/>
        <dbReference type="ChEBI" id="CHEBI:58189"/>
        <dbReference type="ChEBI" id="CHEBI:456216"/>
        <dbReference type="EC" id="2.7.4.8"/>
    </reaction>
</comment>
<evidence type="ECO:0000256" key="2">
    <source>
        <dbReference type="ARBA" id="ARBA00005790"/>
    </source>
</evidence>
<dbReference type="InterPro" id="IPR008144">
    <property type="entry name" value="Guanylate_kin-like_dom"/>
</dbReference>
<dbReference type="SMART" id="SM00072">
    <property type="entry name" value="GuKc"/>
    <property type="match status" value="1"/>
</dbReference>
<evidence type="ECO:0000256" key="1">
    <source>
        <dbReference type="ARBA" id="ARBA00003531"/>
    </source>
</evidence>
<evidence type="ECO:0000313" key="7">
    <source>
        <dbReference type="EMBL" id="SFL75924.1"/>
    </source>
</evidence>
<dbReference type="STRING" id="1123291.SAMN04490355_1016101"/>
<dbReference type="InterPro" id="IPR020590">
    <property type="entry name" value="Guanylate_kinase_CS"/>
</dbReference>
<dbReference type="SUPFAM" id="SSF52540">
    <property type="entry name" value="P-loop containing nucleoside triphosphate hydrolases"/>
    <property type="match status" value="1"/>
</dbReference>
<dbReference type="Gene3D" id="3.40.50.300">
    <property type="entry name" value="P-loop containing nucleotide triphosphate hydrolases"/>
    <property type="match status" value="1"/>
</dbReference>
<protein>
    <submittedName>
        <fullName evidence="7">Guanylate kinase</fullName>
    </submittedName>
</protein>
<name>A0A1I4KAZ6_9FIRM</name>
<evidence type="ECO:0000256" key="4">
    <source>
        <dbReference type="ARBA" id="ARBA00022777"/>
    </source>
</evidence>
<keyword evidence="8" id="KW-1185">Reference proteome</keyword>
<dbReference type="EMBL" id="FOTS01000016">
    <property type="protein sequence ID" value="SFL75924.1"/>
    <property type="molecule type" value="Genomic_DNA"/>
</dbReference>
<organism evidence="7 8">
    <name type="scientific">Pelosinus propionicus DSM 13327</name>
    <dbReference type="NCBI Taxonomy" id="1123291"/>
    <lineage>
        <taxon>Bacteria</taxon>
        <taxon>Bacillati</taxon>
        <taxon>Bacillota</taxon>
        <taxon>Negativicutes</taxon>
        <taxon>Selenomonadales</taxon>
        <taxon>Sporomusaceae</taxon>
        <taxon>Pelosinus</taxon>
    </lineage>
</organism>
<dbReference type="InterPro" id="IPR027417">
    <property type="entry name" value="P-loop_NTPase"/>
</dbReference>
<sequence length="181" mass="20932">MFSIISFTGPSGSGKTTIQKYIGTAPIITFTSRKPRKSEIDGVHYHFTTRENILEMKEKGELLEVTEYSGNLYASHLKTIHEVVTNQQRRSIVVDVHGARELKKHFNESVFQVGVFASKDECRQRIYSRSDSNVEKRLSSYDEDVKGMLEICNLVIINSEENWLKNKKILDFWRQSFSEFS</sequence>
<dbReference type="OrthoDB" id="1033810at2"/>
<dbReference type="RefSeq" id="WP_090936553.1">
    <property type="nucleotide sequence ID" value="NZ_FOTS01000016.1"/>
</dbReference>
<feature type="domain" description="Guanylate kinase-like" evidence="6">
    <location>
        <begin position="2"/>
        <end position="181"/>
    </location>
</feature>
<keyword evidence="3" id="KW-0808">Transferase</keyword>
<dbReference type="PROSITE" id="PS50052">
    <property type="entry name" value="GUANYLATE_KINASE_2"/>
    <property type="match status" value="1"/>
</dbReference>
<accession>A0A1I4KAZ6</accession>
<evidence type="ECO:0000256" key="3">
    <source>
        <dbReference type="ARBA" id="ARBA00022679"/>
    </source>
</evidence>